<dbReference type="EMBL" id="CM044706">
    <property type="protein sequence ID" value="KAI5657318.1"/>
    <property type="molecule type" value="Genomic_DNA"/>
</dbReference>
<comment type="caution">
    <text evidence="1">The sequence shown here is derived from an EMBL/GenBank/DDBJ whole genome shotgun (WGS) entry which is preliminary data.</text>
</comment>
<dbReference type="Proteomes" id="UP001060085">
    <property type="component" value="Linkage Group LG06"/>
</dbReference>
<keyword evidence="2" id="KW-1185">Reference proteome</keyword>
<accession>A0ACC0ABF0</accession>
<protein>
    <submittedName>
        <fullName evidence="1">Uncharacterized protein</fullName>
    </submittedName>
</protein>
<reference evidence="2" key="1">
    <citation type="journal article" date="2023" name="Nat. Plants">
        <title>Single-cell RNA sequencing provides a high-resolution roadmap for understanding the multicellular compartmentation of specialized metabolism.</title>
        <authorList>
            <person name="Sun S."/>
            <person name="Shen X."/>
            <person name="Li Y."/>
            <person name="Li Y."/>
            <person name="Wang S."/>
            <person name="Li R."/>
            <person name="Zhang H."/>
            <person name="Shen G."/>
            <person name="Guo B."/>
            <person name="Wei J."/>
            <person name="Xu J."/>
            <person name="St-Pierre B."/>
            <person name="Chen S."/>
            <person name="Sun C."/>
        </authorList>
    </citation>
    <scope>NUCLEOTIDE SEQUENCE [LARGE SCALE GENOMIC DNA]</scope>
</reference>
<name>A0ACC0ABF0_CATRO</name>
<proteinExistence type="predicted"/>
<evidence type="ECO:0000313" key="2">
    <source>
        <dbReference type="Proteomes" id="UP001060085"/>
    </source>
</evidence>
<gene>
    <name evidence="1" type="ORF">M9H77_26111</name>
</gene>
<organism evidence="1 2">
    <name type="scientific">Catharanthus roseus</name>
    <name type="common">Madagascar periwinkle</name>
    <name type="synonym">Vinca rosea</name>
    <dbReference type="NCBI Taxonomy" id="4058"/>
    <lineage>
        <taxon>Eukaryota</taxon>
        <taxon>Viridiplantae</taxon>
        <taxon>Streptophyta</taxon>
        <taxon>Embryophyta</taxon>
        <taxon>Tracheophyta</taxon>
        <taxon>Spermatophyta</taxon>
        <taxon>Magnoliopsida</taxon>
        <taxon>eudicotyledons</taxon>
        <taxon>Gunneridae</taxon>
        <taxon>Pentapetalae</taxon>
        <taxon>asterids</taxon>
        <taxon>lamiids</taxon>
        <taxon>Gentianales</taxon>
        <taxon>Apocynaceae</taxon>
        <taxon>Rauvolfioideae</taxon>
        <taxon>Vinceae</taxon>
        <taxon>Catharanthinae</taxon>
        <taxon>Catharanthus</taxon>
    </lineage>
</organism>
<evidence type="ECO:0000313" key="1">
    <source>
        <dbReference type="EMBL" id="KAI5657318.1"/>
    </source>
</evidence>
<sequence>MAVCFLKLCICSFLIISSIDWLPQAMSRVEDADDVSLREMYDQWMVQFGREYKNTVEKEKRYKIFKANVEYINSVNEAGEKPYKLGINKFADLKLEEFKLAAHIGYRSAISKPSTTSSFNTVRDSAMPSSIDWRKSGALTPIRDSDCGAWTFPAVDTVEGLVKIKTGKSYELSVQEIVDCDEGGNGCDGGYTDEAFEFIKHHGLTTETNYPSKQIQETCNTKKELEPVVKISGYQHVPADNETALMQVVANQPVAVTVDASSADFQFYSGGIFSGKCGIDIDHGVTLVGYGTGNGGLKYWLIKNYWGTSWGEHGYMRMLRDVKAKEGMCGIAILATYPTM</sequence>